<evidence type="ECO:0000313" key="16">
    <source>
        <dbReference type="Proteomes" id="UP000199213"/>
    </source>
</evidence>
<dbReference type="Pfam" id="PF02518">
    <property type="entry name" value="HATPase_c"/>
    <property type="match status" value="1"/>
</dbReference>
<dbReference type="InterPro" id="IPR005467">
    <property type="entry name" value="His_kinase_dom"/>
</dbReference>
<feature type="transmembrane region" description="Helical" evidence="12">
    <location>
        <begin position="170"/>
        <end position="196"/>
    </location>
</feature>
<evidence type="ECO:0000256" key="5">
    <source>
        <dbReference type="ARBA" id="ARBA00022679"/>
    </source>
</evidence>
<keyword evidence="7 15" id="KW-0418">Kinase</keyword>
<dbReference type="SMART" id="SM00388">
    <property type="entry name" value="HisKA"/>
    <property type="match status" value="1"/>
</dbReference>
<dbReference type="RefSeq" id="WP_092629372.1">
    <property type="nucleotide sequence ID" value="NZ_FNFM01000009.1"/>
</dbReference>
<keyword evidence="5" id="KW-0808">Transferase</keyword>
<evidence type="ECO:0000313" key="15">
    <source>
        <dbReference type="EMBL" id="SDK54970.1"/>
    </source>
</evidence>
<evidence type="ECO:0000259" key="13">
    <source>
        <dbReference type="PROSITE" id="PS50109"/>
    </source>
</evidence>
<proteinExistence type="predicted"/>
<dbReference type="InterPro" id="IPR003661">
    <property type="entry name" value="HisK_dim/P_dom"/>
</dbReference>
<evidence type="ECO:0000256" key="11">
    <source>
        <dbReference type="SAM" id="MobiDB-lite"/>
    </source>
</evidence>
<protein>
    <recommendedName>
        <fullName evidence="3">histidine kinase</fullName>
        <ecNumber evidence="3">2.7.13.3</ecNumber>
    </recommendedName>
</protein>
<dbReference type="EMBL" id="FNFM01000009">
    <property type="protein sequence ID" value="SDK54970.1"/>
    <property type="molecule type" value="Genomic_DNA"/>
</dbReference>
<evidence type="ECO:0000259" key="14">
    <source>
        <dbReference type="PROSITE" id="PS50885"/>
    </source>
</evidence>
<evidence type="ECO:0000256" key="6">
    <source>
        <dbReference type="ARBA" id="ARBA00022692"/>
    </source>
</evidence>
<dbReference type="CDD" id="cd00075">
    <property type="entry name" value="HATPase"/>
    <property type="match status" value="1"/>
</dbReference>
<dbReference type="Gene3D" id="3.30.565.10">
    <property type="entry name" value="Histidine kinase-like ATPase, C-terminal domain"/>
    <property type="match status" value="1"/>
</dbReference>
<dbReference type="EC" id="2.7.13.3" evidence="3"/>
<organism evidence="15 16">
    <name type="scientific">Actinopolyspora mzabensis</name>
    <dbReference type="NCBI Taxonomy" id="995066"/>
    <lineage>
        <taxon>Bacteria</taxon>
        <taxon>Bacillati</taxon>
        <taxon>Actinomycetota</taxon>
        <taxon>Actinomycetes</taxon>
        <taxon>Actinopolysporales</taxon>
        <taxon>Actinopolysporaceae</taxon>
        <taxon>Actinopolyspora</taxon>
    </lineage>
</organism>
<keyword evidence="8 12" id="KW-1133">Transmembrane helix</keyword>
<gene>
    <name evidence="15" type="ORF">SAMN04487820_10982</name>
</gene>
<evidence type="ECO:0000256" key="12">
    <source>
        <dbReference type="SAM" id="Phobius"/>
    </source>
</evidence>
<dbReference type="OrthoDB" id="9786919at2"/>
<feature type="transmembrane region" description="Helical" evidence="12">
    <location>
        <begin position="33"/>
        <end position="54"/>
    </location>
</feature>
<sequence>MTTPAPPPSELTGSPVSEGQTGRWQRASLRNRVTLLAAVCVAGAVALVSIGAFLTVRDSLYEQVDQNLRERASQAVSGPQVLEPNLRSVPAAFYAAANLRICLVTADGRALTGPGKPPPWGPAELAVARGLTDSSLRTDDATESRVVALPAGNDRALVMSQSLASTKATLAQLSVVLVVIGGAGILLAAAAGTAVARTALRPVQRLTAATERIARTGDLRPIPVSGDDELARLTTSFNKMLGALAESQEQQRRLVADAGHELRTPLTSLRTNLELLIASDRPGSPQLSDEDRAEMLGDVQAQITELSALVGDLVELAREDAPNAVHEPLELVDVVERALSRARRRASEVEFDVRLGQWSMLGDATALERAVLNLLDNAAKWSPAGGIVRVESRQLDAGFAVFEVADSGPGIPEEDRRHVFERFYRSTEARPLRGSGLGLAIVKQVAERHGGSVAAGEAPEGGAMISMYLPGHVDPEQAESQRPARSS</sequence>
<comment type="catalytic activity">
    <reaction evidence="1">
        <text>ATP + protein L-histidine = ADP + protein N-phospho-L-histidine.</text>
        <dbReference type="EC" id="2.7.13.3"/>
    </reaction>
</comment>
<reference evidence="16" key="1">
    <citation type="submission" date="2016-10" db="EMBL/GenBank/DDBJ databases">
        <authorList>
            <person name="Varghese N."/>
            <person name="Submissions S."/>
        </authorList>
    </citation>
    <scope>NUCLEOTIDE SEQUENCE [LARGE SCALE GENOMIC DNA]</scope>
    <source>
        <strain evidence="16">DSM 45460</strain>
    </source>
</reference>
<dbReference type="InterPro" id="IPR004358">
    <property type="entry name" value="Sig_transdc_His_kin-like_C"/>
</dbReference>
<dbReference type="PROSITE" id="PS50109">
    <property type="entry name" value="HIS_KIN"/>
    <property type="match status" value="1"/>
</dbReference>
<evidence type="ECO:0000256" key="3">
    <source>
        <dbReference type="ARBA" id="ARBA00012438"/>
    </source>
</evidence>
<keyword evidence="16" id="KW-1185">Reference proteome</keyword>
<keyword evidence="6 12" id="KW-0812">Transmembrane</keyword>
<dbReference type="GO" id="GO:0000155">
    <property type="term" value="F:phosphorelay sensor kinase activity"/>
    <property type="evidence" value="ECO:0007669"/>
    <property type="project" value="InterPro"/>
</dbReference>
<dbReference type="SUPFAM" id="SSF158472">
    <property type="entry name" value="HAMP domain-like"/>
    <property type="match status" value="1"/>
</dbReference>
<feature type="region of interest" description="Disordered" evidence="11">
    <location>
        <begin position="1"/>
        <end position="23"/>
    </location>
</feature>
<feature type="compositionally biased region" description="Polar residues" evidence="11">
    <location>
        <begin position="11"/>
        <end position="23"/>
    </location>
</feature>
<dbReference type="InterPro" id="IPR003660">
    <property type="entry name" value="HAMP_dom"/>
</dbReference>
<dbReference type="PRINTS" id="PR00344">
    <property type="entry name" value="BCTRLSENSOR"/>
</dbReference>
<keyword evidence="4" id="KW-0597">Phosphoprotein</keyword>
<dbReference type="Proteomes" id="UP000199213">
    <property type="component" value="Unassembled WGS sequence"/>
</dbReference>
<keyword evidence="9" id="KW-0902">Two-component regulatory system</keyword>
<evidence type="ECO:0000256" key="9">
    <source>
        <dbReference type="ARBA" id="ARBA00023012"/>
    </source>
</evidence>
<dbReference type="AlphaFoldDB" id="A0A1G9CTG9"/>
<dbReference type="SMART" id="SM00387">
    <property type="entry name" value="HATPase_c"/>
    <property type="match status" value="1"/>
</dbReference>
<dbReference type="PANTHER" id="PTHR45436:SF5">
    <property type="entry name" value="SENSOR HISTIDINE KINASE TRCS"/>
    <property type="match status" value="1"/>
</dbReference>
<evidence type="ECO:0000256" key="1">
    <source>
        <dbReference type="ARBA" id="ARBA00000085"/>
    </source>
</evidence>
<evidence type="ECO:0000256" key="8">
    <source>
        <dbReference type="ARBA" id="ARBA00022989"/>
    </source>
</evidence>
<dbReference type="InterPro" id="IPR036890">
    <property type="entry name" value="HATPase_C_sf"/>
</dbReference>
<dbReference type="GO" id="GO:0005886">
    <property type="term" value="C:plasma membrane"/>
    <property type="evidence" value="ECO:0007669"/>
    <property type="project" value="UniProtKB-SubCell"/>
</dbReference>
<dbReference type="InterPro" id="IPR036097">
    <property type="entry name" value="HisK_dim/P_sf"/>
</dbReference>
<keyword evidence="10 12" id="KW-0472">Membrane</keyword>
<evidence type="ECO:0000256" key="10">
    <source>
        <dbReference type="ARBA" id="ARBA00023136"/>
    </source>
</evidence>
<name>A0A1G9CTG9_ACTMZ</name>
<dbReference type="InterPro" id="IPR050428">
    <property type="entry name" value="TCS_sensor_his_kinase"/>
</dbReference>
<dbReference type="PROSITE" id="PS50885">
    <property type="entry name" value="HAMP"/>
    <property type="match status" value="1"/>
</dbReference>
<feature type="domain" description="Histidine kinase" evidence="13">
    <location>
        <begin position="257"/>
        <end position="473"/>
    </location>
</feature>
<evidence type="ECO:0000256" key="2">
    <source>
        <dbReference type="ARBA" id="ARBA00004236"/>
    </source>
</evidence>
<evidence type="ECO:0000256" key="7">
    <source>
        <dbReference type="ARBA" id="ARBA00022777"/>
    </source>
</evidence>
<dbReference type="Pfam" id="PF00672">
    <property type="entry name" value="HAMP"/>
    <property type="match status" value="1"/>
</dbReference>
<dbReference type="SUPFAM" id="SSF55874">
    <property type="entry name" value="ATPase domain of HSP90 chaperone/DNA topoisomerase II/histidine kinase"/>
    <property type="match status" value="1"/>
</dbReference>
<dbReference type="Gene3D" id="1.10.287.130">
    <property type="match status" value="1"/>
</dbReference>
<dbReference type="SMART" id="SM00304">
    <property type="entry name" value="HAMP"/>
    <property type="match status" value="1"/>
</dbReference>
<dbReference type="CDD" id="cd06225">
    <property type="entry name" value="HAMP"/>
    <property type="match status" value="1"/>
</dbReference>
<dbReference type="CDD" id="cd00082">
    <property type="entry name" value="HisKA"/>
    <property type="match status" value="1"/>
</dbReference>
<dbReference type="Pfam" id="PF00512">
    <property type="entry name" value="HisKA"/>
    <property type="match status" value="1"/>
</dbReference>
<accession>A0A1G9CTG9</accession>
<dbReference type="InterPro" id="IPR003594">
    <property type="entry name" value="HATPase_dom"/>
</dbReference>
<dbReference type="PANTHER" id="PTHR45436">
    <property type="entry name" value="SENSOR HISTIDINE KINASE YKOH"/>
    <property type="match status" value="1"/>
</dbReference>
<comment type="subcellular location">
    <subcellularLocation>
        <location evidence="2">Cell membrane</location>
    </subcellularLocation>
</comment>
<feature type="domain" description="HAMP" evidence="14">
    <location>
        <begin position="197"/>
        <end position="249"/>
    </location>
</feature>
<evidence type="ECO:0000256" key="4">
    <source>
        <dbReference type="ARBA" id="ARBA00022553"/>
    </source>
</evidence>
<dbReference type="SUPFAM" id="SSF47384">
    <property type="entry name" value="Homodimeric domain of signal transducing histidine kinase"/>
    <property type="match status" value="1"/>
</dbReference>
<dbReference type="Gene3D" id="6.10.340.10">
    <property type="match status" value="1"/>
</dbReference>